<protein>
    <submittedName>
        <fullName evidence="1">Uncharacterized protein</fullName>
    </submittedName>
</protein>
<evidence type="ECO:0000313" key="1">
    <source>
        <dbReference type="EMBL" id="VDO71816.1"/>
    </source>
</evidence>
<proteinExistence type="predicted"/>
<accession>A0A183NEU0</accession>
<gene>
    <name evidence="1" type="ORF">SMTD_LOCUS626</name>
</gene>
<dbReference type="AlphaFoldDB" id="A0A183NEU0"/>
<organism evidence="1 2">
    <name type="scientific">Schistosoma mattheei</name>
    <dbReference type="NCBI Taxonomy" id="31246"/>
    <lineage>
        <taxon>Eukaryota</taxon>
        <taxon>Metazoa</taxon>
        <taxon>Spiralia</taxon>
        <taxon>Lophotrochozoa</taxon>
        <taxon>Platyhelminthes</taxon>
        <taxon>Trematoda</taxon>
        <taxon>Digenea</taxon>
        <taxon>Strigeidida</taxon>
        <taxon>Schistosomatoidea</taxon>
        <taxon>Schistosomatidae</taxon>
        <taxon>Schistosoma</taxon>
    </lineage>
</organism>
<evidence type="ECO:0000313" key="2">
    <source>
        <dbReference type="Proteomes" id="UP000269396"/>
    </source>
</evidence>
<sequence>MPGDLRGDIRIPNFTDDDFLCRDSVHSYFDDDSSVNLPTDINSIEVYFQFISSILFINFQLKFFNIAV</sequence>
<dbReference type="EMBL" id="UZAL01000584">
    <property type="protein sequence ID" value="VDO71816.1"/>
    <property type="molecule type" value="Genomic_DNA"/>
</dbReference>
<dbReference type="Proteomes" id="UP000269396">
    <property type="component" value="Unassembled WGS sequence"/>
</dbReference>
<keyword evidence="2" id="KW-1185">Reference proteome</keyword>
<name>A0A183NEU0_9TREM</name>
<reference evidence="1 2" key="1">
    <citation type="submission" date="2018-11" db="EMBL/GenBank/DDBJ databases">
        <authorList>
            <consortium name="Pathogen Informatics"/>
        </authorList>
    </citation>
    <scope>NUCLEOTIDE SEQUENCE [LARGE SCALE GENOMIC DNA]</scope>
    <source>
        <strain>Denwood</strain>
        <strain evidence="2">Zambia</strain>
    </source>
</reference>